<evidence type="ECO:0000313" key="3">
    <source>
        <dbReference type="Proteomes" id="UP001359485"/>
    </source>
</evidence>
<reference evidence="2 3" key="1">
    <citation type="submission" date="2023-09" db="EMBL/GenBank/DDBJ databases">
        <title>Genomes of two closely related lineages of the louse Polyplax serrata with different host specificities.</title>
        <authorList>
            <person name="Martinu J."/>
            <person name="Tarabai H."/>
            <person name="Stefka J."/>
            <person name="Hypsa V."/>
        </authorList>
    </citation>
    <scope>NUCLEOTIDE SEQUENCE [LARGE SCALE GENOMIC DNA]</scope>
    <source>
        <strain evidence="2">98ZLc_SE</strain>
    </source>
</reference>
<accession>A0ABR1BJ50</accession>
<feature type="compositionally biased region" description="Basic and acidic residues" evidence="1">
    <location>
        <begin position="1"/>
        <end position="21"/>
    </location>
</feature>
<dbReference type="EMBL" id="JAWJWF010000001">
    <property type="protein sequence ID" value="KAK6641975.1"/>
    <property type="molecule type" value="Genomic_DNA"/>
</dbReference>
<name>A0ABR1BJ50_POLSC</name>
<feature type="region of interest" description="Disordered" evidence="1">
    <location>
        <begin position="136"/>
        <end position="157"/>
    </location>
</feature>
<dbReference type="Proteomes" id="UP001359485">
    <property type="component" value="Unassembled WGS sequence"/>
</dbReference>
<proteinExistence type="predicted"/>
<feature type="compositionally biased region" description="Basic and acidic residues" evidence="1">
    <location>
        <begin position="59"/>
        <end position="90"/>
    </location>
</feature>
<organism evidence="2 3">
    <name type="scientific">Polyplax serrata</name>
    <name type="common">Common mouse louse</name>
    <dbReference type="NCBI Taxonomy" id="468196"/>
    <lineage>
        <taxon>Eukaryota</taxon>
        <taxon>Metazoa</taxon>
        <taxon>Ecdysozoa</taxon>
        <taxon>Arthropoda</taxon>
        <taxon>Hexapoda</taxon>
        <taxon>Insecta</taxon>
        <taxon>Pterygota</taxon>
        <taxon>Neoptera</taxon>
        <taxon>Paraneoptera</taxon>
        <taxon>Psocodea</taxon>
        <taxon>Troctomorpha</taxon>
        <taxon>Phthiraptera</taxon>
        <taxon>Anoplura</taxon>
        <taxon>Polyplacidae</taxon>
        <taxon>Polyplax</taxon>
    </lineage>
</organism>
<evidence type="ECO:0000256" key="1">
    <source>
        <dbReference type="SAM" id="MobiDB-lite"/>
    </source>
</evidence>
<protein>
    <submittedName>
        <fullName evidence="2">Uncharacterized protein</fullName>
    </submittedName>
</protein>
<evidence type="ECO:0000313" key="2">
    <source>
        <dbReference type="EMBL" id="KAK6641975.1"/>
    </source>
</evidence>
<keyword evidence="3" id="KW-1185">Reference proteome</keyword>
<comment type="caution">
    <text evidence="2">The sequence shown here is derived from an EMBL/GenBank/DDBJ whole genome shotgun (WGS) entry which is preliminary data.</text>
</comment>
<feature type="compositionally biased region" description="Basic and acidic residues" evidence="1">
    <location>
        <begin position="138"/>
        <end position="157"/>
    </location>
</feature>
<gene>
    <name evidence="2" type="ORF">RUM44_013696</name>
</gene>
<sequence>MTEKEDKGKEIQQDSTGEKRSEKQRRRQISREEKGRVRRRMKESKNGRNYNLTLSAGRRTLENTFAREREKQKQVRDKIEQRPKEREGPEWHQTSVRVKNQLRRRSRSGGISKAVRFRKPPQTELVGGLQLSFSQLEKGCDTEDRSDRGEKERQKYK</sequence>
<feature type="region of interest" description="Disordered" evidence="1">
    <location>
        <begin position="1"/>
        <end position="119"/>
    </location>
</feature>